<keyword evidence="9" id="KW-1185">Reference proteome</keyword>
<dbReference type="Proteomes" id="UP000522262">
    <property type="component" value="Unassembled WGS sequence"/>
</dbReference>
<dbReference type="SUPFAM" id="SSF53720">
    <property type="entry name" value="ALDH-like"/>
    <property type="match status" value="1"/>
</dbReference>
<gene>
    <name evidence="8" type="ORF">FMEXI_11544</name>
</gene>
<dbReference type="PROSITE" id="PS00687">
    <property type="entry name" value="ALDEHYDE_DEHYDR_GLU"/>
    <property type="match status" value="1"/>
</dbReference>
<evidence type="ECO:0000256" key="4">
    <source>
        <dbReference type="ARBA" id="ARBA00049194"/>
    </source>
</evidence>
<evidence type="ECO:0000259" key="7">
    <source>
        <dbReference type="Pfam" id="PF00171"/>
    </source>
</evidence>
<dbReference type="InterPro" id="IPR016162">
    <property type="entry name" value="Ald_DH_N"/>
</dbReference>
<organism evidence="8 9">
    <name type="scientific">Fusarium mexicanum</name>
    <dbReference type="NCBI Taxonomy" id="751941"/>
    <lineage>
        <taxon>Eukaryota</taxon>
        <taxon>Fungi</taxon>
        <taxon>Dikarya</taxon>
        <taxon>Ascomycota</taxon>
        <taxon>Pezizomycotina</taxon>
        <taxon>Sordariomycetes</taxon>
        <taxon>Hypocreomycetidae</taxon>
        <taxon>Hypocreales</taxon>
        <taxon>Nectriaceae</taxon>
        <taxon>Fusarium</taxon>
        <taxon>Fusarium fujikuroi species complex</taxon>
    </lineage>
</organism>
<evidence type="ECO:0000256" key="6">
    <source>
        <dbReference type="RuleBase" id="RU003345"/>
    </source>
</evidence>
<feature type="domain" description="Aldehyde dehydrogenase" evidence="7">
    <location>
        <begin position="56"/>
        <end position="356"/>
    </location>
</feature>
<dbReference type="EC" id="1.2.1.3" evidence="3"/>
<name>A0A8H5MMV0_9HYPO</name>
<evidence type="ECO:0000256" key="5">
    <source>
        <dbReference type="PROSITE-ProRule" id="PRU10007"/>
    </source>
</evidence>
<dbReference type="InterPro" id="IPR016163">
    <property type="entry name" value="Ald_DH_C"/>
</dbReference>
<dbReference type="InterPro" id="IPR015590">
    <property type="entry name" value="Aldehyde_DH_dom"/>
</dbReference>
<dbReference type="Gene3D" id="3.40.309.10">
    <property type="entry name" value="Aldehyde Dehydrogenase, Chain A, domain 2"/>
    <property type="match status" value="1"/>
</dbReference>
<reference evidence="8 9" key="1">
    <citation type="submission" date="2020-05" db="EMBL/GenBank/DDBJ databases">
        <title>Identification and distribution of gene clusters putatively required for synthesis of sphingolipid metabolism inhibitors in phylogenetically diverse species of the filamentous fungus Fusarium.</title>
        <authorList>
            <person name="Kim H.-S."/>
            <person name="Busman M."/>
            <person name="Brown D.W."/>
            <person name="Divon H."/>
            <person name="Uhlig S."/>
            <person name="Proctor R.H."/>
        </authorList>
    </citation>
    <scope>NUCLEOTIDE SEQUENCE [LARGE SCALE GENOMIC DNA]</scope>
    <source>
        <strain evidence="8 9">NRRL 53147</strain>
    </source>
</reference>
<evidence type="ECO:0000256" key="2">
    <source>
        <dbReference type="ARBA" id="ARBA00023002"/>
    </source>
</evidence>
<dbReference type="InterPro" id="IPR016161">
    <property type="entry name" value="Ald_DH/histidinol_DH"/>
</dbReference>
<comment type="caution">
    <text evidence="8">The sequence shown here is derived from an EMBL/GenBank/DDBJ whole genome shotgun (WGS) entry which is preliminary data.</text>
</comment>
<proteinExistence type="inferred from homology"/>
<dbReference type="InterPro" id="IPR029510">
    <property type="entry name" value="Ald_DH_CS_GLU"/>
</dbReference>
<evidence type="ECO:0000256" key="3">
    <source>
        <dbReference type="ARBA" id="ARBA00024226"/>
    </source>
</evidence>
<dbReference type="AlphaFoldDB" id="A0A8H5MMV0"/>
<evidence type="ECO:0000313" key="9">
    <source>
        <dbReference type="Proteomes" id="UP000522262"/>
    </source>
</evidence>
<protein>
    <recommendedName>
        <fullName evidence="3">aldehyde dehydrogenase (NAD(+))</fullName>
        <ecNumber evidence="3">1.2.1.3</ecNumber>
    </recommendedName>
</protein>
<comment type="similarity">
    <text evidence="1 6">Belongs to the aldehyde dehydrogenase family.</text>
</comment>
<feature type="active site" evidence="5">
    <location>
        <position position="133"/>
    </location>
</feature>
<evidence type="ECO:0000313" key="8">
    <source>
        <dbReference type="EMBL" id="KAF5533917.1"/>
    </source>
</evidence>
<dbReference type="EMBL" id="JAAOAM010000317">
    <property type="protein sequence ID" value="KAF5533917.1"/>
    <property type="molecule type" value="Genomic_DNA"/>
</dbReference>
<keyword evidence="2 6" id="KW-0560">Oxidoreductase</keyword>
<comment type="catalytic activity">
    <reaction evidence="4">
        <text>an aldehyde + NAD(+) + H2O = a carboxylate + NADH + 2 H(+)</text>
        <dbReference type="Rhea" id="RHEA:16185"/>
        <dbReference type="ChEBI" id="CHEBI:15377"/>
        <dbReference type="ChEBI" id="CHEBI:15378"/>
        <dbReference type="ChEBI" id="CHEBI:17478"/>
        <dbReference type="ChEBI" id="CHEBI:29067"/>
        <dbReference type="ChEBI" id="CHEBI:57540"/>
        <dbReference type="ChEBI" id="CHEBI:57945"/>
        <dbReference type="EC" id="1.2.1.3"/>
    </reaction>
</comment>
<accession>A0A8H5MMV0</accession>
<evidence type="ECO:0000256" key="1">
    <source>
        <dbReference type="ARBA" id="ARBA00009986"/>
    </source>
</evidence>
<dbReference type="PANTHER" id="PTHR11699">
    <property type="entry name" value="ALDEHYDE DEHYDROGENASE-RELATED"/>
    <property type="match status" value="1"/>
</dbReference>
<sequence length="408" mass="43223">MSQLSYPSESLYLDGSVRSPRGQTRFHSINPASGSILAEYVEASPEDCDGAIQSAMQIALWKAAPCLAAGNTIVYKPAELPPGTFNVVQGSGSVGSYLTAHPIISKVSFTGQVTTGTKVACSVAKGMKYVTMELGGKSPLIILEDCDIENAVNGAMMANLFASGQICTNGIRVFVPIKIQKQFEDALKAKLGFVRIGSPEDPKTNFGPLSSQMHLDKVKRYIQHGIQVDQAMLVHGGEQKPDCISADLANGYRVTPTVFSDCTDTTKIVQEEIFGPVMTMLTYETVDEVVVRANNTPLGLAAGVFGRDHKVMRSIVKRLQAGITWINTWGEGPASMSVGGHKMSGLGVENGKGGLSGCNTNGTCLNFKAIDSAGCSTSQCPNGFPEFGVSDTDDGYSYFAGPCGSGWT</sequence>
<dbReference type="Gene3D" id="3.40.605.10">
    <property type="entry name" value="Aldehyde Dehydrogenase, Chain A, domain 1"/>
    <property type="match status" value="2"/>
</dbReference>
<dbReference type="Pfam" id="PF00171">
    <property type="entry name" value="Aldedh"/>
    <property type="match status" value="1"/>
</dbReference>
<dbReference type="GO" id="GO:0004029">
    <property type="term" value="F:aldehyde dehydrogenase (NAD+) activity"/>
    <property type="evidence" value="ECO:0007669"/>
    <property type="project" value="UniProtKB-EC"/>
</dbReference>